<dbReference type="GO" id="GO:0015833">
    <property type="term" value="P:peptide transport"/>
    <property type="evidence" value="ECO:0007669"/>
    <property type="project" value="UniProtKB-KW"/>
</dbReference>
<keyword evidence="4 8" id="KW-0812">Transmembrane</keyword>
<feature type="transmembrane region" description="Helical" evidence="8">
    <location>
        <begin position="400"/>
        <end position="422"/>
    </location>
</feature>
<dbReference type="AlphaFoldDB" id="A0A975IUG0"/>
<protein>
    <submittedName>
        <fullName evidence="10">Peptide MFS transporter</fullName>
    </submittedName>
</protein>
<reference evidence="10" key="1">
    <citation type="submission" date="2021-04" db="EMBL/GenBank/DDBJ databases">
        <title>The complete genome sequence of Caulobacter sp. S6.</title>
        <authorList>
            <person name="Tang Y."/>
            <person name="Ouyang W."/>
            <person name="Liu Q."/>
            <person name="Huang B."/>
            <person name="Guo Z."/>
            <person name="Lei P."/>
        </authorList>
    </citation>
    <scope>NUCLEOTIDE SEQUENCE</scope>
    <source>
        <strain evidence="10">S6</strain>
    </source>
</reference>
<feature type="transmembrane region" description="Helical" evidence="8">
    <location>
        <begin position="95"/>
        <end position="112"/>
    </location>
</feature>
<dbReference type="PANTHER" id="PTHR23517:SF15">
    <property type="entry name" value="PROTON-DEPENDENT OLIGOPEPTIDE FAMILY TRANSPORT PROTEIN"/>
    <property type="match status" value="1"/>
</dbReference>
<keyword evidence="3" id="KW-1003">Cell membrane</keyword>
<evidence type="ECO:0000256" key="3">
    <source>
        <dbReference type="ARBA" id="ARBA00022475"/>
    </source>
</evidence>
<dbReference type="NCBIfam" id="TIGR00924">
    <property type="entry name" value="yjdL_sub1_fam"/>
    <property type="match status" value="1"/>
</dbReference>
<dbReference type="Proteomes" id="UP000676409">
    <property type="component" value="Chromosome"/>
</dbReference>
<dbReference type="PANTHER" id="PTHR23517">
    <property type="entry name" value="RESISTANCE PROTEIN MDTM, PUTATIVE-RELATED-RELATED"/>
    <property type="match status" value="1"/>
</dbReference>
<name>A0A975IUG0_9CAUL</name>
<keyword evidence="11" id="KW-1185">Reference proteome</keyword>
<dbReference type="InterPro" id="IPR020846">
    <property type="entry name" value="MFS_dom"/>
</dbReference>
<evidence type="ECO:0000259" key="9">
    <source>
        <dbReference type="PROSITE" id="PS50850"/>
    </source>
</evidence>
<dbReference type="PROSITE" id="PS50850">
    <property type="entry name" value="MFS"/>
    <property type="match status" value="1"/>
</dbReference>
<keyword evidence="5" id="KW-0653">Protein transport</keyword>
<feature type="transmembrane region" description="Helical" evidence="8">
    <location>
        <begin position="142"/>
        <end position="160"/>
    </location>
</feature>
<dbReference type="SUPFAM" id="SSF103473">
    <property type="entry name" value="MFS general substrate transporter"/>
    <property type="match status" value="1"/>
</dbReference>
<dbReference type="InterPro" id="IPR050171">
    <property type="entry name" value="MFS_Transporters"/>
</dbReference>
<evidence type="ECO:0000256" key="8">
    <source>
        <dbReference type="SAM" id="Phobius"/>
    </source>
</evidence>
<accession>A0A975IUG0</accession>
<feature type="transmembrane region" description="Helical" evidence="8">
    <location>
        <begin position="366"/>
        <end position="388"/>
    </location>
</feature>
<evidence type="ECO:0000313" key="11">
    <source>
        <dbReference type="Proteomes" id="UP000676409"/>
    </source>
</evidence>
<comment type="subcellular location">
    <subcellularLocation>
        <location evidence="1">Cell membrane</location>
        <topology evidence="1">Multi-pass membrane protein</topology>
    </subcellularLocation>
</comment>
<dbReference type="GO" id="GO:1904680">
    <property type="term" value="F:peptide transmembrane transporter activity"/>
    <property type="evidence" value="ECO:0007669"/>
    <property type="project" value="InterPro"/>
</dbReference>
<feature type="transmembrane region" description="Helical" evidence="8">
    <location>
        <begin position="180"/>
        <end position="205"/>
    </location>
</feature>
<feature type="domain" description="Major facilitator superfamily (MFS) profile" evidence="9">
    <location>
        <begin position="33"/>
        <end position="453"/>
    </location>
</feature>
<evidence type="ECO:0000256" key="2">
    <source>
        <dbReference type="ARBA" id="ARBA00022448"/>
    </source>
</evidence>
<evidence type="ECO:0000256" key="6">
    <source>
        <dbReference type="ARBA" id="ARBA00022989"/>
    </source>
</evidence>
<gene>
    <name evidence="10" type="ORF">KCG34_22425</name>
</gene>
<organism evidence="10 11">
    <name type="scientific">Phenylobacterium montanum</name>
    <dbReference type="NCBI Taxonomy" id="2823693"/>
    <lineage>
        <taxon>Bacteria</taxon>
        <taxon>Pseudomonadati</taxon>
        <taxon>Pseudomonadota</taxon>
        <taxon>Alphaproteobacteria</taxon>
        <taxon>Caulobacterales</taxon>
        <taxon>Caulobacteraceae</taxon>
        <taxon>Phenylobacterium</taxon>
    </lineage>
</organism>
<dbReference type="GO" id="GO:0005886">
    <property type="term" value="C:plasma membrane"/>
    <property type="evidence" value="ECO:0007669"/>
    <property type="project" value="UniProtKB-SubCell"/>
</dbReference>
<dbReference type="InterPro" id="IPR005279">
    <property type="entry name" value="Dipep/tripep_permease"/>
</dbReference>
<dbReference type="RefSeq" id="WP_211937818.1">
    <property type="nucleotide sequence ID" value="NZ_CP073078.1"/>
</dbReference>
<keyword evidence="6 8" id="KW-1133">Transmembrane helix</keyword>
<dbReference type="InterPro" id="IPR036259">
    <property type="entry name" value="MFS_trans_sf"/>
</dbReference>
<evidence type="ECO:0000256" key="1">
    <source>
        <dbReference type="ARBA" id="ARBA00004651"/>
    </source>
</evidence>
<feature type="transmembrane region" description="Helical" evidence="8">
    <location>
        <begin position="295"/>
        <end position="321"/>
    </location>
</feature>
<feature type="transmembrane region" description="Helical" evidence="8">
    <location>
        <begin position="428"/>
        <end position="448"/>
    </location>
</feature>
<dbReference type="CDD" id="cd17346">
    <property type="entry name" value="MFS_DtpA_like"/>
    <property type="match status" value="1"/>
</dbReference>
<dbReference type="KEGG" id="caul:KCG34_22425"/>
<evidence type="ECO:0000313" key="10">
    <source>
        <dbReference type="EMBL" id="QUD87768.1"/>
    </source>
</evidence>
<keyword evidence="5" id="KW-0571">Peptide transport</keyword>
<proteinExistence type="predicted"/>
<feature type="transmembrane region" description="Helical" evidence="8">
    <location>
        <begin position="119"/>
        <end position="136"/>
    </location>
</feature>
<dbReference type="InterPro" id="IPR000109">
    <property type="entry name" value="POT_fam"/>
</dbReference>
<feature type="transmembrane region" description="Helical" evidence="8">
    <location>
        <begin position="333"/>
        <end position="354"/>
    </location>
</feature>
<sequence>MSDDPFELAIEKAAPASAEKTFFGQPPALAYLAFTEAWERFSFYGLNSLLVLYMSQWLLTPGHIEHVAGIGGFRAALEHMFGRLTTLGLASQIKGLYSGFVYFTPVLGGLIADRLTGRRAAVVAGALLMSAGHLAMAFDASFLLALSLLITGCGLLKGNISTQVGELYRQDDGEGRTRGFAIFSMAINFGAVGGPLLCGLLAQIWGWHAGFGLAGVLMLLALATYLAGYRHLPAPPAKTAKVAGDQAVGRNEIVVVLALFAIMALSVFQSVVYYQNTSIGLVWVDSHVDLHFLGFLVPVAWFGSIDPLTSILCAPLLFVLWRWQHDRGREPDEIGKIAVGAFIATAANLIQALASLSGGRVSVLAPVAYDILLGVGFLYYWPTLLALVSRAAPARLKATLVGSVFLSLFVANLLIGWIGAFYETMTPAAFWGMQVAIGLVGGVLILVLRPSLNRLVLGERAS</sequence>
<feature type="transmembrane region" description="Helical" evidence="8">
    <location>
        <begin position="211"/>
        <end position="232"/>
    </location>
</feature>
<keyword evidence="7 8" id="KW-0472">Membrane</keyword>
<evidence type="ECO:0000256" key="5">
    <source>
        <dbReference type="ARBA" id="ARBA00022856"/>
    </source>
</evidence>
<evidence type="ECO:0000256" key="7">
    <source>
        <dbReference type="ARBA" id="ARBA00023136"/>
    </source>
</evidence>
<dbReference type="EMBL" id="CP073078">
    <property type="protein sequence ID" value="QUD87768.1"/>
    <property type="molecule type" value="Genomic_DNA"/>
</dbReference>
<dbReference type="Pfam" id="PF00854">
    <property type="entry name" value="PTR2"/>
    <property type="match status" value="2"/>
</dbReference>
<dbReference type="Gene3D" id="1.20.1250.20">
    <property type="entry name" value="MFS general substrate transporter like domains"/>
    <property type="match status" value="2"/>
</dbReference>
<evidence type="ECO:0000256" key="4">
    <source>
        <dbReference type="ARBA" id="ARBA00022692"/>
    </source>
</evidence>
<keyword evidence="2" id="KW-0813">Transport</keyword>
<feature type="transmembrane region" description="Helical" evidence="8">
    <location>
        <begin position="253"/>
        <end position="275"/>
    </location>
</feature>